<dbReference type="AlphaFoldDB" id="A0A644Z823"/>
<evidence type="ECO:0000313" key="2">
    <source>
        <dbReference type="EMBL" id="MPM34863.1"/>
    </source>
</evidence>
<dbReference type="InterPro" id="IPR003141">
    <property type="entry name" value="Pol/His_phosphatase_N"/>
</dbReference>
<evidence type="ECO:0000259" key="1">
    <source>
        <dbReference type="SMART" id="SM00481"/>
    </source>
</evidence>
<dbReference type="GO" id="GO:0004534">
    <property type="term" value="F:5'-3' RNA exonuclease activity"/>
    <property type="evidence" value="ECO:0007669"/>
    <property type="project" value="TreeGrafter"/>
</dbReference>
<sequence length="440" mass="49639">MERKFFAVTPLVHRAGTVGRVTIKPRFAHAADILRKITRLAGFRADGTCRDGVTIAGYAAFESLEFRLEADGALVFDYPFATESEYFFRLYQKSGDQEIPVLEFNAYALEPDWFDLRPFKGDFHIHTNRSDGLETPDYVAAAGRAIGLDFCAITDHRQYQPSLDAIASQSAFQTAYRCYPGEEVHALDNPVHIVNFGGDASVNRMFQEDEAGYRQEVAERAAALPGSLPEMVRFQTAASEWVFDRIRSAGGLALYCHPYWRPHGRYYIADAVNEAILARRNFDLLEVYGGHHRHETESNALSLARYQELRAAGARVAPAGVSDAHGCDRGELFGWFYTLVLARSAAFADLKTAMLRGDCLAVEALPGEFPHLAGDFRLIRYAYFLLREFYPEHNRLCREEGEAMQEFLAGDETARERAAGAARRLERYCGEVWSREHETR</sequence>
<dbReference type="Gene3D" id="3.20.20.140">
    <property type="entry name" value="Metal-dependent hydrolases"/>
    <property type="match status" value="1"/>
</dbReference>
<organism evidence="2">
    <name type="scientific">bioreactor metagenome</name>
    <dbReference type="NCBI Taxonomy" id="1076179"/>
    <lineage>
        <taxon>unclassified sequences</taxon>
        <taxon>metagenomes</taxon>
        <taxon>ecological metagenomes</taxon>
    </lineage>
</organism>
<dbReference type="SMART" id="SM00481">
    <property type="entry name" value="POLIIIAc"/>
    <property type="match status" value="1"/>
</dbReference>
<proteinExistence type="predicted"/>
<name>A0A644Z823_9ZZZZ</name>
<dbReference type="PANTHER" id="PTHR42924">
    <property type="entry name" value="EXONUCLEASE"/>
    <property type="match status" value="1"/>
</dbReference>
<comment type="caution">
    <text evidence="2">The sequence shown here is derived from an EMBL/GenBank/DDBJ whole genome shotgun (WGS) entry which is preliminary data.</text>
</comment>
<protein>
    <recommendedName>
        <fullName evidence="1">Polymerase/histidinol phosphatase N-terminal domain-containing protein</fullName>
    </recommendedName>
</protein>
<dbReference type="SUPFAM" id="SSF89550">
    <property type="entry name" value="PHP domain-like"/>
    <property type="match status" value="1"/>
</dbReference>
<dbReference type="EMBL" id="VSSQ01007105">
    <property type="protein sequence ID" value="MPM34863.1"/>
    <property type="molecule type" value="Genomic_DNA"/>
</dbReference>
<gene>
    <name evidence="2" type="ORF">SDC9_81453</name>
</gene>
<dbReference type="GO" id="GO:0035312">
    <property type="term" value="F:5'-3' DNA exonuclease activity"/>
    <property type="evidence" value="ECO:0007669"/>
    <property type="project" value="TreeGrafter"/>
</dbReference>
<dbReference type="InterPro" id="IPR052018">
    <property type="entry name" value="PHP_domain"/>
</dbReference>
<dbReference type="PANTHER" id="PTHR42924:SF3">
    <property type="entry name" value="POLYMERASE_HISTIDINOL PHOSPHATASE N-TERMINAL DOMAIN-CONTAINING PROTEIN"/>
    <property type="match status" value="1"/>
</dbReference>
<accession>A0A644Z823</accession>
<dbReference type="InterPro" id="IPR016195">
    <property type="entry name" value="Pol/histidinol_Pase-like"/>
</dbReference>
<feature type="domain" description="Polymerase/histidinol phosphatase N-terminal" evidence="1">
    <location>
        <begin position="121"/>
        <end position="188"/>
    </location>
</feature>
<reference evidence="2" key="1">
    <citation type="submission" date="2019-08" db="EMBL/GenBank/DDBJ databases">
        <authorList>
            <person name="Kucharzyk K."/>
            <person name="Murdoch R.W."/>
            <person name="Higgins S."/>
            <person name="Loffler F."/>
        </authorList>
    </citation>
    <scope>NUCLEOTIDE SEQUENCE</scope>
</reference>